<accession>A0A139WT54</accession>
<evidence type="ECO:0000256" key="2">
    <source>
        <dbReference type="SAM" id="MobiDB-lite"/>
    </source>
</evidence>
<feature type="region of interest" description="Disordered" evidence="2">
    <location>
        <begin position="392"/>
        <end position="423"/>
    </location>
</feature>
<dbReference type="STRING" id="128403.WA1_07155"/>
<keyword evidence="1" id="KW-0175">Coiled coil</keyword>
<sequence>MVENHYAASEMEGEWIYEDKLLSENVLQGIKNTAMLTERDRSQCCNSQAYRETGQTNIKRFETEGEKTMRNDALFEAPLPHMASYNGTAYAEPEFEFDNEWETTGDSNYSNSELEDEWEIEGMSAYTEPEFEDEWEMDGISAYSEPEFEDEWEIDGESEYRNLEFEDAAEYEAQKKTKKRTGRFLSFLRRVGRGLKKVVRRVVPIIGKMGGALVGGPAGSAIGGAVGSGLAKALKEAEMEVAQMEAEFFGMNEADAEIALTEAAMDAALAEVMADRAASAETDAEAQAAIATTLPAVISSVQARELLRYMPALVQFYSLLAKILLDQGVVGKQFLRTFPHQQRIVARVLTKAARKGEPINSQKAVKTASATAQKVMSSGRATKKAMIKNVAVQSRAARPAGAPRKQRVSNRESEPYCPTCGSR</sequence>
<evidence type="ECO:0000256" key="1">
    <source>
        <dbReference type="SAM" id="Coils"/>
    </source>
</evidence>
<dbReference type="OrthoDB" id="9842333at2"/>
<comment type="caution">
    <text evidence="3">The sequence shown here is derived from an EMBL/GenBank/DDBJ whole genome shotgun (WGS) entry which is preliminary data.</text>
</comment>
<reference evidence="3 4" key="1">
    <citation type="journal article" date="2013" name="Genome Biol. Evol.">
        <title>Genomes of Stigonematalean cyanobacteria (subsection V) and the evolution of oxygenic photosynthesis from prokaryotes to plastids.</title>
        <authorList>
            <person name="Dagan T."/>
            <person name="Roettger M."/>
            <person name="Stucken K."/>
            <person name="Landan G."/>
            <person name="Koch R."/>
            <person name="Major P."/>
            <person name="Gould S.B."/>
            <person name="Goremykin V.V."/>
            <person name="Rippka R."/>
            <person name="Tandeau de Marsac N."/>
            <person name="Gugger M."/>
            <person name="Lockhart P.J."/>
            <person name="Allen J.F."/>
            <person name="Brune I."/>
            <person name="Maus I."/>
            <person name="Puhler A."/>
            <person name="Martin W.F."/>
        </authorList>
    </citation>
    <scope>NUCLEOTIDE SEQUENCE [LARGE SCALE GENOMIC DNA]</scope>
    <source>
        <strain evidence="3 4">PCC 7110</strain>
    </source>
</reference>
<evidence type="ECO:0000313" key="3">
    <source>
        <dbReference type="EMBL" id="KYC35593.1"/>
    </source>
</evidence>
<evidence type="ECO:0000313" key="4">
    <source>
        <dbReference type="Proteomes" id="UP000076925"/>
    </source>
</evidence>
<dbReference type="Proteomes" id="UP000076925">
    <property type="component" value="Unassembled WGS sequence"/>
</dbReference>
<proteinExistence type="predicted"/>
<keyword evidence="4" id="KW-1185">Reference proteome</keyword>
<dbReference type="EMBL" id="ANNX02000051">
    <property type="protein sequence ID" value="KYC35593.1"/>
    <property type="molecule type" value="Genomic_DNA"/>
</dbReference>
<gene>
    <name evidence="3" type="ORF">WA1_07155</name>
</gene>
<feature type="coiled-coil region" evidence="1">
    <location>
        <begin position="227"/>
        <end position="271"/>
    </location>
</feature>
<dbReference type="AlphaFoldDB" id="A0A139WT54"/>
<dbReference type="RefSeq" id="WP_017747877.1">
    <property type="nucleotide sequence ID" value="NZ_KQ976354.1"/>
</dbReference>
<organism evidence="3 4">
    <name type="scientific">Scytonema hofmannii PCC 7110</name>
    <dbReference type="NCBI Taxonomy" id="128403"/>
    <lineage>
        <taxon>Bacteria</taxon>
        <taxon>Bacillati</taxon>
        <taxon>Cyanobacteriota</taxon>
        <taxon>Cyanophyceae</taxon>
        <taxon>Nostocales</taxon>
        <taxon>Scytonemataceae</taxon>
        <taxon>Scytonema</taxon>
    </lineage>
</organism>
<name>A0A139WT54_9CYAN</name>
<protein>
    <submittedName>
        <fullName evidence="3">Uncharacterized protein</fullName>
    </submittedName>
</protein>